<organism evidence="1">
    <name type="scientific">marine metagenome</name>
    <dbReference type="NCBI Taxonomy" id="408172"/>
    <lineage>
        <taxon>unclassified sequences</taxon>
        <taxon>metagenomes</taxon>
        <taxon>ecological metagenomes</taxon>
    </lineage>
</organism>
<gene>
    <name evidence="1" type="ORF">METZ01_LOCUS324934</name>
</gene>
<dbReference type="InterPro" id="IPR036052">
    <property type="entry name" value="TrpB-like_PALP_sf"/>
</dbReference>
<dbReference type="EMBL" id="UINC01107017">
    <property type="protein sequence ID" value="SVC72080.1"/>
    <property type="molecule type" value="Genomic_DNA"/>
</dbReference>
<name>A0A382PH16_9ZZZZ</name>
<sequence>MSNHKFHCSSCSRSSESSPTLLECDKCGSPLNISYIAKPASDLHPNGWSGHPIPLPLNHQKDLITLGEGNTPVVQLNNLKNR</sequence>
<dbReference type="AlphaFoldDB" id="A0A382PH16"/>
<reference evidence="1" key="1">
    <citation type="submission" date="2018-05" db="EMBL/GenBank/DDBJ databases">
        <authorList>
            <person name="Lanie J.A."/>
            <person name="Ng W.-L."/>
            <person name="Kazmierczak K.M."/>
            <person name="Andrzejewski T.M."/>
            <person name="Davidsen T.M."/>
            <person name="Wayne K.J."/>
            <person name="Tettelin H."/>
            <person name="Glass J.I."/>
            <person name="Rusch D."/>
            <person name="Podicherti R."/>
            <person name="Tsui H.-C.T."/>
            <person name="Winkler M.E."/>
        </authorList>
    </citation>
    <scope>NUCLEOTIDE SEQUENCE</scope>
</reference>
<accession>A0A382PH16</accession>
<feature type="non-terminal residue" evidence="1">
    <location>
        <position position="82"/>
    </location>
</feature>
<dbReference type="Gene3D" id="3.40.50.1100">
    <property type="match status" value="1"/>
</dbReference>
<proteinExistence type="predicted"/>
<evidence type="ECO:0008006" key="2">
    <source>
        <dbReference type="Google" id="ProtNLM"/>
    </source>
</evidence>
<protein>
    <recommendedName>
        <fullName evidence="2">Threonine synthase</fullName>
    </recommendedName>
</protein>
<evidence type="ECO:0000313" key="1">
    <source>
        <dbReference type="EMBL" id="SVC72080.1"/>
    </source>
</evidence>